<name>A0AAV2G003_9ROSI</name>
<gene>
    <name evidence="1" type="ORF">LTRI10_LOCUS43775</name>
</gene>
<reference evidence="1 2" key="1">
    <citation type="submission" date="2024-04" db="EMBL/GenBank/DDBJ databases">
        <authorList>
            <person name="Fracassetti M."/>
        </authorList>
    </citation>
    <scope>NUCLEOTIDE SEQUENCE [LARGE SCALE GENOMIC DNA]</scope>
</reference>
<dbReference type="Gene3D" id="1.10.600.10">
    <property type="entry name" value="Farnesyl Diphosphate Synthase"/>
    <property type="match status" value="1"/>
</dbReference>
<keyword evidence="2" id="KW-1185">Reference proteome</keyword>
<protein>
    <submittedName>
        <fullName evidence="1">Uncharacterized protein</fullName>
    </submittedName>
</protein>
<evidence type="ECO:0000313" key="1">
    <source>
        <dbReference type="EMBL" id="CAL1403876.1"/>
    </source>
</evidence>
<sequence>MVLGNVNSYLKPREGANASNEDIEFTKSHPTALLKLANLNLNVLQNLYQTKLQSSHQSEQQRGHVASSVECYMKQHEQFASSVECYMKLAT</sequence>
<dbReference type="Proteomes" id="UP001497516">
    <property type="component" value="Chromosome 7"/>
</dbReference>
<dbReference type="GO" id="GO:0010333">
    <property type="term" value="F:terpene synthase activity"/>
    <property type="evidence" value="ECO:0007669"/>
    <property type="project" value="InterPro"/>
</dbReference>
<proteinExistence type="predicted"/>
<dbReference type="GO" id="GO:0000287">
    <property type="term" value="F:magnesium ion binding"/>
    <property type="evidence" value="ECO:0007669"/>
    <property type="project" value="InterPro"/>
</dbReference>
<evidence type="ECO:0000313" key="2">
    <source>
        <dbReference type="Proteomes" id="UP001497516"/>
    </source>
</evidence>
<dbReference type="AlphaFoldDB" id="A0AAV2G003"/>
<organism evidence="1 2">
    <name type="scientific">Linum trigynum</name>
    <dbReference type="NCBI Taxonomy" id="586398"/>
    <lineage>
        <taxon>Eukaryota</taxon>
        <taxon>Viridiplantae</taxon>
        <taxon>Streptophyta</taxon>
        <taxon>Embryophyta</taxon>
        <taxon>Tracheophyta</taxon>
        <taxon>Spermatophyta</taxon>
        <taxon>Magnoliopsida</taxon>
        <taxon>eudicotyledons</taxon>
        <taxon>Gunneridae</taxon>
        <taxon>Pentapetalae</taxon>
        <taxon>rosids</taxon>
        <taxon>fabids</taxon>
        <taxon>Malpighiales</taxon>
        <taxon>Linaceae</taxon>
        <taxon>Linum</taxon>
    </lineage>
</organism>
<dbReference type="EMBL" id="OZ034820">
    <property type="protein sequence ID" value="CAL1403876.1"/>
    <property type="molecule type" value="Genomic_DNA"/>
</dbReference>
<dbReference type="InterPro" id="IPR008949">
    <property type="entry name" value="Isoprenoid_synthase_dom_sf"/>
</dbReference>
<accession>A0AAV2G003</accession>